<protein>
    <recommendedName>
        <fullName evidence="4">Transmembrane protein</fullName>
    </recommendedName>
</protein>
<reference evidence="2 3" key="2">
    <citation type="submission" date="2023-08" db="EMBL/GenBank/DDBJ databases">
        <authorList>
            <person name="Du M."/>
            <person name="Liu C."/>
            <person name="Liu S.-J."/>
        </authorList>
    </citation>
    <scope>NUCLEOTIDE SEQUENCE [LARGE SCALE GENOMIC DNA]</scope>
    <source>
        <strain evidence="2 3">GS077</strain>
    </source>
</reference>
<evidence type="ECO:0000256" key="1">
    <source>
        <dbReference type="SAM" id="Phobius"/>
    </source>
</evidence>
<keyword evidence="1" id="KW-0812">Transmembrane</keyword>
<evidence type="ECO:0008006" key="4">
    <source>
        <dbReference type="Google" id="ProtNLM"/>
    </source>
</evidence>
<reference evidence="3" key="1">
    <citation type="submission" date="2023-07" db="EMBL/GenBank/DDBJ databases">
        <title>A gut symbiont ubiquitin homologue binds and inactivates peptidyl-prolyl isomerase to mediate the interbacterial arms race in the human gut.</title>
        <authorList>
            <person name="Jiang K."/>
            <person name="Li W."/>
            <person name="Tong M."/>
            <person name="Xu J."/>
            <person name="Chen Z."/>
            <person name="Yang Y."/>
            <person name="Zang Y."/>
            <person name="Jiao X."/>
            <person name="Liu C."/>
            <person name="Lim B."/>
            <person name="Jiang X."/>
            <person name="Wang J."/>
            <person name="Wu D."/>
            <person name="Wang M."/>
            <person name="Liu S.-J."/>
            <person name="Shao F."/>
            <person name="Gao X."/>
        </authorList>
    </citation>
    <scope>NUCLEOTIDE SEQUENCE [LARGE SCALE GENOMIC DNA]</scope>
    <source>
        <strain evidence="3">GS077</strain>
    </source>
</reference>
<dbReference type="Proteomes" id="UP001258434">
    <property type="component" value="Unassembled WGS sequence"/>
</dbReference>
<keyword evidence="1" id="KW-0472">Membrane</keyword>
<gene>
    <name evidence="2" type="ORF">BFGS077_004380</name>
</gene>
<feature type="transmembrane region" description="Helical" evidence="1">
    <location>
        <begin position="32"/>
        <end position="53"/>
    </location>
</feature>
<organism evidence="2 3">
    <name type="scientific">Bacteroides fragilis</name>
    <dbReference type="NCBI Taxonomy" id="817"/>
    <lineage>
        <taxon>Bacteria</taxon>
        <taxon>Pseudomonadati</taxon>
        <taxon>Bacteroidota</taxon>
        <taxon>Bacteroidia</taxon>
        <taxon>Bacteroidales</taxon>
        <taxon>Bacteroidaceae</taxon>
        <taxon>Bacteroides</taxon>
    </lineage>
</organism>
<dbReference type="EMBL" id="JAVFHL010000002">
    <property type="protein sequence ID" value="MDT6979044.1"/>
    <property type="molecule type" value="Genomic_DNA"/>
</dbReference>
<dbReference type="AlphaFoldDB" id="A0ABD5G3H1"/>
<evidence type="ECO:0000313" key="2">
    <source>
        <dbReference type="EMBL" id="MDT6979044.1"/>
    </source>
</evidence>
<sequence>MIYDLLFRGSADTHVCMFPISVSPLKYHNKKMFLAIAASIRVHLCFYIGIVFLMEYLKKCKNYVTE</sequence>
<proteinExistence type="predicted"/>
<comment type="caution">
    <text evidence="2">The sequence shown here is derived from an EMBL/GenBank/DDBJ whole genome shotgun (WGS) entry which is preliminary data.</text>
</comment>
<keyword evidence="1" id="KW-1133">Transmembrane helix</keyword>
<accession>A0ABD5G3H1</accession>
<name>A0ABD5G3H1_BACFG</name>
<evidence type="ECO:0000313" key="3">
    <source>
        <dbReference type="Proteomes" id="UP001258434"/>
    </source>
</evidence>